<keyword evidence="4" id="KW-0564">Palmitate</keyword>
<feature type="lipid moiety-binding region" description="S-diacylglycerol cysteine" evidence="7">
    <location>
        <position position="19"/>
    </location>
</feature>
<evidence type="ECO:0000256" key="7">
    <source>
        <dbReference type="PIRSR" id="PIRSR002854-1"/>
    </source>
</evidence>
<dbReference type="PANTHER" id="PTHR30429:SF0">
    <property type="entry name" value="METHIONINE-BINDING LIPOPROTEIN METQ"/>
    <property type="match status" value="1"/>
</dbReference>
<evidence type="ECO:0000256" key="3">
    <source>
        <dbReference type="ARBA" id="ARBA00023136"/>
    </source>
</evidence>
<name>A0A3Q9G2U1_9ACTO</name>
<sequence>MRRKIFALTAAAALALSACSSNEEESEETTSDSTAASGEVVTLKVGASPVPHADILNYIDENLAEEAGIDIEVVEYSDYVLPNRNLDSGDLDANFFQHVPYFETEIADNGYEFDRGEGVHIEPYAAYSETLESIDDLPDGAKVSIVNDPSNQARALWLLEDNGVLTLDDSVENPTIFDIADNPKNIEFVELEAPNLVRTLDQVDLSIINGNFALDGGLVPSEDSIAIESGEDNPYANVLAWNTDTDKLEAIQALDELLHSQEVADFITETYPNGEVVPAF</sequence>
<dbReference type="InterPro" id="IPR004872">
    <property type="entry name" value="Lipoprotein_NlpA"/>
</dbReference>
<evidence type="ECO:0000256" key="8">
    <source>
        <dbReference type="SAM" id="SignalP"/>
    </source>
</evidence>
<accession>A0A3Q9G2U1</accession>
<dbReference type="Gene3D" id="3.40.190.10">
    <property type="entry name" value="Periplasmic binding protein-like II"/>
    <property type="match status" value="2"/>
</dbReference>
<evidence type="ECO:0000256" key="2">
    <source>
        <dbReference type="ARBA" id="ARBA00022729"/>
    </source>
</evidence>
<keyword evidence="10" id="KW-1185">Reference proteome</keyword>
<dbReference type="KEGG" id="flh:EJ997_00700"/>
<comment type="similarity">
    <text evidence="6">Belongs to the nlpA lipoprotein family.</text>
</comment>
<keyword evidence="5 6" id="KW-0449">Lipoprotein</keyword>
<dbReference type="EMBL" id="CP034593">
    <property type="protein sequence ID" value="AZQ76060.1"/>
    <property type="molecule type" value="Genomic_DNA"/>
</dbReference>
<dbReference type="RefSeq" id="WP_126702869.1">
    <property type="nucleotide sequence ID" value="NZ_CP034593.1"/>
</dbReference>
<evidence type="ECO:0000256" key="1">
    <source>
        <dbReference type="ARBA" id="ARBA00004635"/>
    </source>
</evidence>
<dbReference type="PIRSF" id="PIRSF002854">
    <property type="entry name" value="MetQ"/>
    <property type="match status" value="1"/>
</dbReference>
<evidence type="ECO:0000256" key="5">
    <source>
        <dbReference type="ARBA" id="ARBA00023288"/>
    </source>
</evidence>
<keyword evidence="2 8" id="KW-0732">Signal</keyword>
<evidence type="ECO:0000313" key="10">
    <source>
        <dbReference type="Proteomes" id="UP000280344"/>
    </source>
</evidence>
<keyword evidence="3" id="KW-0472">Membrane</keyword>
<dbReference type="Proteomes" id="UP000280344">
    <property type="component" value="Chromosome"/>
</dbReference>
<dbReference type="PANTHER" id="PTHR30429">
    <property type="entry name" value="D-METHIONINE-BINDING LIPOPROTEIN METQ"/>
    <property type="match status" value="1"/>
</dbReference>
<feature type="chain" id="PRO_5039209372" description="Lipoprotein" evidence="8">
    <location>
        <begin position="24"/>
        <end position="280"/>
    </location>
</feature>
<evidence type="ECO:0000256" key="6">
    <source>
        <dbReference type="PIRNR" id="PIRNR002854"/>
    </source>
</evidence>
<dbReference type="PROSITE" id="PS51257">
    <property type="entry name" value="PROKAR_LIPOPROTEIN"/>
    <property type="match status" value="1"/>
</dbReference>
<dbReference type="OrthoDB" id="9812878at2"/>
<dbReference type="SUPFAM" id="SSF53850">
    <property type="entry name" value="Periplasmic binding protein-like II"/>
    <property type="match status" value="1"/>
</dbReference>
<organism evidence="9 10">
    <name type="scientific">Flaviflexus ciconiae</name>
    <dbReference type="NCBI Taxonomy" id="2496867"/>
    <lineage>
        <taxon>Bacteria</taxon>
        <taxon>Bacillati</taxon>
        <taxon>Actinomycetota</taxon>
        <taxon>Actinomycetes</taxon>
        <taxon>Actinomycetales</taxon>
        <taxon>Actinomycetaceae</taxon>
        <taxon>Flaviflexus</taxon>
    </lineage>
</organism>
<gene>
    <name evidence="9" type="ORF">EJ997_00700</name>
</gene>
<dbReference type="CDD" id="cd13597">
    <property type="entry name" value="PBP2_lipoprotein_Tp32"/>
    <property type="match status" value="1"/>
</dbReference>
<proteinExistence type="inferred from homology"/>
<evidence type="ECO:0000313" key="9">
    <source>
        <dbReference type="EMBL" id="AZQ76060.1"/>
    </source>
</evidence>
<dbReference type="AlphaFoldDB" id="A0A3Q9G2U1"/>
<evidence type="ECO:0000256" key="4">
    <source>
        <dbReference type="ARBA" id="ARBA00023139"/>
    </source>
</evidence>
<feature type="signal peptide" evidence="8">
    <location>
        <begin position="1"/>
        <end position="23"/>
    </location>
</feature>
<dbReference type="GO" id="GO:0016020">
    <property type="term" value="C:membrane"/>
    <property type="evidence" value="ECO:0007669"/>
    <property type="project" value="UniProtKB-SubCell"/>
</dbReference>
<comment type="subcellular location">
    <subcellularLocation>
        <location evidence="1">Membrane</location>
        <topology evidence="1">Lipid-anchor</topology>
    </subcellularLocation>
</comment>
<protein>
    <recommendedName>
        <fullName evidence="6">Lipoprotein</fullName>
    </recommendedName>
</protein>
<reference evidence="9 10" key="1">
    <citation type="submission" date="2018-12" db="EMBL/GenBank/DDBJ databases">
        <title>Complete genome sequence of Flaviflexus sp. H23T48.</title>
        <authorList>
            <person name="Bae J.-W."/>
            <person name="Lee J.-Y."/>
        </authorList>
    </citation>
    <scope>NUCLEOTIDE SEQUENCE [LARGE SCALE GENOMIC DNA]</scope>
    <source>
        <strain evidence="9 10">H23T48</strain>
    </source>
</reference>
<dbReference type="Pfam" id="PF03180">
    <property type="entry name" value="Lipoprotein_9"/>
    <property type="match status" value="1"/>
</dbReference>